<feature type="signal peptide" evidence="8">
    <location>
        <begin position="1"/>
        <end position="20"/>
    </location>
</feature>
<dbReference type="Pfam" id="PF00067">
    <property type="entry name" value="p450"/>
    <property type="match status" value="1"/>
</dbReference>
<dbReference type="PANTHER" id="PTHR24291:SF50">
    <property type="entry name" value="BIFUNCTIONAL ALBAFLAVENONE MONOOXYGENASE_TERPENE SYNTHASE"/>
    <property type="match status" value="1"/>
</dbReference>
<keyword evidence="5 7" id="KW-0408">Iron</keyword>
<keyword evidence="3 7" id="KW-0479">Metal-binding</keyword>
<accession>A0A812V7C4</accession>
<dbReference type="InterPro" id="IPR050196">
    <property type="entry name" value="Cytochrome_P450_Monoox"/>
</dbReference>
<dbReference type="GO" id="GO:0004497">
    <property type="term" value="F:monooxygenase activity"/>
    <property type="evidence" value="ECO:0007669"/>
    <property type="project" value="UniProtKB-KW"/>
</dbReference>
<evidence type="ECO:0000256" key="6">
    <source>
        <dbReference type="ARBA" id="ARBA00023033"/>
    </source>
</evidence>
<evidence type="ECO:0000256" key="5">
    <source>
        <dbReference type="ARBA" id="ARBA00023004"/>
    </source>
</evidence>
<name>A0A812V7C4_9DINO</name>
<evidence type="ECO:0000313" key="10">
    <source>
        <dbReference type="Proteomes" id="UP000604046"/>
    </source>
</evidence>
<comment type="caution">
    <text evidence="9">The sequence shown here is derived from an EMBL/GenBank/DDBJ whole genome shotgun (WGS) entry which is preliminary data.</text>
</comment>
<comment type="cofactor">
    <cofactor evidence="7">
        <name>heme</name>
        <dbReference type="ChEBI" id="CHEBI:30413"/>
    </cofactor>
</comment>
<dbReference type="SUPFAM" id="SSF48264">
    <property type="entry name" value="Cytochrome P450"/>
    <property type="match status" value="1"/>
</dbReference>
<evidence type="ECO:0000256" key="4">
    <source>
        <dbReference type="ARBA" id="ARBA00023002"/>
    </source>
</evidence>
<protein>
    <submittedName>
        <fullName evidence="9">CYP97B3 protein</fullName>
    </submittedName>
</protein>
<comment type="similarity">
    <text evidence="1">Belongs to the cytochrome P450 family.</text>
</comment>
<evidence type="ECO:0000256" key="7">
    <source>
        <dbReference type="PIRSR" id="PIRSR602401-1"/>
    </source>
</evidence>
<feature type="binding site" description="axial binding residue" evidence="7">
    <location>
        <position position="531"/>
    </location>
    <ligand>
        <name>heme</name>
        <dbReference type="ChEBI" id="CHEBI:30413"/>
    </ligand>
    <ligandPart>
        <name>Fe</name>
        <dbReference type="ChEBI" id="CHEBI:18248"/>
    </ligandPart>
</feature>
<dbReference type="OrthoDB" id="433427at2759"/>
<keyword evidence="6" id="KW-0503">Monooxygenase</keyword>
<dbReference type="InterPro" id="IPR001128">
    <property type="entry name" value="Cyt_P450"/>
</dbReference>
<dbReference type="PRINTS" id="PR00463">
    <property type="entry name" value="EP450I"/>
</dbReference>
<dbReference type="GO" id="GO:0016705">
    <property type="term" value="F:oxidoreductase activity, acting on paired donors, with incorporation or reduction of molecular oxygen"/>
    <property type="evidence" value="ECO:0007669"/>
    <property type="project" value="InterPro"/>
</dbReference>
<keyword evidence="8" id="KW-0732">Signal</keyword>
<dbReference type="EMBL" id="CAJNDS010002811">
    <property type="protein sequence ID" value="CAE7606239.1"/>
    <property type="molecule type" value="Genomic_DNA"/>
</dbReference>
<evidence type="ECO:0000256" key="1">
    <source>
        <dbReference type="ARBA" id="ARBA00010617"/>
    </source>
</evidence>
<keyword evidence="4" id="KW-0560">Oxidoreductase</keyword>
<evidence type="ECO:0000313" key="9">
    <source>
        <dbReference type="EMBL" id="CAE7606239.1"/>
    </source>
</evidence>
<dbReference type="InterPro" id="IPR002401">
    <property type="entry name" value="Cyt_P450_E_grp-I"/>
</dbReference>
<keyword evidence="2 7" id="KW-0349">Heme</keyword>
<keyword evidence="10" id="KW-1185">Reference proteome</keyword>
<feature type="chain" id="PRO_5032508821" evidence="8">
    <location>
        <begin position="21"/>
        <end position="621"/>
    </location>
</feature>
<dbReference type="GO" id="GO:0020037">
    <property type="term" value="F:heme binding"/>
    <property type="evidence" value="ECO:0007669"/>
    <property type="project" value="InterPro"/>
</dbReference>
<dbReference type="GO" id="GO:0005506">
    <property type="term" value="F:iron ion binding"/>
    <property type="evidence" value="ECO:0007669"/>
    <property type="project" value="InterPro"/>
</dbReference>
<proteinExistence type="inferred from homology"/>
<organism evidence="9 10">
    <name type="scientific">Symbiodinium natans</name>
    <dbReference type="NCBI Taxonomy" id="878477"/>
    <lineage>
        <taxon>Eukaryota</taxon>
        <taxon>Sar</taxon>
        <taxon>Alveolata</taxon>
        <taxon>Dinophyceae</taxon>
        <taxon>Suessiales</taxon>
        <taxon>Symbiodiniaceae</taxon>
        <taxon>Symbiodinium</taxon>
    </lineage>
</organism>
<gene>
    <name evidence="9" type="primary">CYP97B3</name>
    <name evidence="9" type="ORF">SNAT2548_LOCUS34475</name>
</gene>
<dbReference type="AlphaFoldDB" id="A0A812V7C4"/>
<dbReference type="PRINTS" id="PR00385">
    <property type="entry name" value="P450"/>
</dbReference>
<dbReference type="Gene3D" id="1.10.630.10">
    <property type="entry name" value="Cytochrome P450"/>
    <property type="match status" value="1"/>
</dbReference>
<evidence type="ECO:0000256" key="8">
    <source>
        <dbReference type="SAM" id="SignalP"/>
    </source>
</evidence>
<dbReference type="PANTHER" id="PTHR24291">
    <property type="entry name" value="CYTOCHROME P450 FAMILY 4"/>
    <property type="match status" value="1"/>
</dbReference>
<dbReference type="InterPro" id="IPR036396">
    <property type="entry name" value="Cyt_P450_sf"/>
</dbReference>
<reference evidence="9" key="1">
    <citation type="submission" date="2021-02" db="EMBL/GenBank/DDBJ databases">
        <authorList>
            <person name="Dougan E. K."/>
            <person name="Rhodes N."/>
            <person name="Thang M."/>
            <person name="Chan C."/>
        </authorList>
    </citation>
    <scope>NUCLEOTIDE SEQUENCE</scope>
</reference>
<dbReference type="Proteomes" id="UP000604046">
    <property type="component" value="Unassembled WGS sequence"/>
</dbReference>
<evidence type="ECO:0000256" key="2">
    <source>
        <dbReference type="ARBA" id="ARBA00022617"/>
    </source>
</evidence>
<evidence type="ECO:0000256" key="3">
    <source>
        <dbReference type="ARBA" id="ARBA00022723"/>
    </source>
</evidence>
<sequence length="621" mass="69501">MRRRTRSRALLLGSIPLVFCKLDRLGPLFVSGWSRLSQGRERATETPAQATKQLWDIAWDSLVPAGPDGSPITNQELLRLFKESVDESYFDDDGLKQLPRVDKIPLEKGFFERMNETFWRYGPLVVAPLGPLRTVSVSDPGIVKYILSQRALFGKGFLSAVGQDIFGKALITASDRELWQSRRSATSAGFHAQWLRSLSEDFVLCTAQAARILDDRARYGEVVDMESFFLNLALDTVGRTIFGYDFQASEQPSDSPQSPIVKAVYRVLKETEYRQANLGNLLLMGAPDALVDVAAPNVAEFRQSLRSIDAVLDKVIGAALDEQSLTDEEDLRRRSGGTLLQFIVDLRGKQVTREQLQDDLRTLLIAGHETVASTLTWAIYELAKNPEAMAKAKQEVRRVLGGRSEPTYQDVKDLKYIRLVLTETLRLFPAPPVLARSPLQSITLPTNGSNVTLNRGTLLLLQLTQLHRHPGIYARPNEFWPERWEKAFNSTGTYPVEGWRGYDPARATGLYPTALATDYAFVGFGGGEFQCVGDQFAMIEGTIILAMLLQRYNFKLVYDDLDTIGLDMAATIHTRRGGREAQTYRLPAGLCIEPTVAYRNPIRTGLRVGLWVGYPWAYILA</sequence>